<dbReference type="Gene3D" id="2.180.10.10">
    <property type="entry name" value="RHS repeat-associated core"/>
    <property type="match status" value="1"/>
</dbReference>
<dbReference type="Proteomes" id="UP000441754">
    <property type="component" value="Unassembled WGS sequence"/>
</dbReference>
<dbReference type="AlphaFoldDB" id="A0A7K0ETR8"/>
<reference evidence="1 2" key="1">
    <citation type="journal article" date="2018" name="Antonie Van Leeuwenhoek">
        <title>Larkinella terrae sp. nov., isolated from soil on Jeju Island, South Korea.</title>
        <authorList>
            <person name="Ten L.N."/>
            <person name="Jeon J."/>
            <person name="Park S.J."/>
            <person name="Park S."/>
            <person name="Lee S.Y."/>
            <person name="Kim M.K."/>
            <person name="Jung H.Y."/>
        </authorList>
    </citation>
    <scope>NUCLEOTIDE SEQUENCE [LARGE SCALE GENOMIC DNA]</scope>
    <source>
        <strain evidence="1 2">KCTC 52001</strain>
    </source>
</reference>
<dbReference type="EMBL" id="WJXZ01000014">
    <property type="protein sequence ID" value="MRS64828.1"/>
    <property type="molecule type" value="Genomic_DNA"/>
</dbReference>
<evidence type="ECO:0008006" key="3">
    <source>
        <dbReference type="Google" id="ProtNLM"/>
    </source>
</evidence>
<dbReference type="OrthoDB" id="940356at2"/>
<protein>
    <recommendedName>
        <fullName evidence="3">DUF4595 domain-containing protein</fullName>
    </recommendedName>
</protein>
<name>A0A7K0ETR8_9BACT</name>
<dbReference type="RefSeq" id="WP_154178133.1">
    <property type="nucleotide sequence ID" value="NZ_WJXZ01000014.1"/>
</dbReference>
<dbReference type="PROSITE" id="PS51257">
    <property type="entry name" value="PROKAR_LIPOPROTEIN"/>
    <property type="match status" value="1"/>
</dbReference>
<evidence type="ECO:0000313" key="2">
    <source>
        <dbReference type="Proteomes" id="UP000441754"/>
    </source>
</evidence>
<gene>
    <name evidence="1" type="ORF">GJJ30_26255</name>
</gene>
<sequence length="286" mass="32746">MSFLRNSVVVLLLTTLFCSCEDHLPLESQRLRLKKTVESFGGEATLTTEFNYDANGRQISQQATPYPANPDYPDFFHFYYNDQSRVSYATGKLGPSFLLPVEEPQPNGYRLDYRYDGTGRLERINYAFTFKNVATLRPYRVHYFEYNAMNQVAKIIQKEINVIPGQGTDYEKKFTYANGNITQVDQVIYAVGTKNVTFRNRFLYTYDNKPNPYYGLSGLNVPLVLMFSRNHYTSYSSQSIGEDGSVGVSTNNSHEVTYNAQGNIASWRGYVGNFGSTKIDFEYESY</sequence>
<proteinExistence type="predicted"/>
<comment type="caution">
    <text evidence="1">The sequence shown here is derived from an EMBL/GenBank/DDBJ whole genome shotgun (WGS) entry which is preliminary data.</text>
</comment>
<evidence type="ECO:0000313" key="1">
    <source>
        <dbReference type="EMBL" id="MRS64828.1"/>
    </source>
</evidence>
<accession>A0A7K0ETR8</accession>
<organism evidence="1 2">
    <name type="scientific">Larkinella terrae</name>
    <dbReference type="NCBI Taxonomy" id="2025311"/>
    <lineage>
        <taxon>Bacteria</taxon>
        <taxon>Pseudomonadati</taxon>
        <taxon>Bacteroidota</taxon>
        <taxon>Cytophagia</taxon>
        <taxon>Cytophagales</taxon>
        <taxon>Spirosomataceae</taxon>
        <taxon>Larkinella</taxon>
    </lineage>
</organism>
<keyword evidence="2" id="KW-1185">Reference proteome</keyword>